<dbReference type="Proteomes" id="UP000800040">
    <property type="component" value="Unassembled WGS sequence"/>
</dbReference>
<keyword evidence="5" id="KW-0472">Membrane</keyword>
<evidence type="ECO:0000256" key="1">
    <source>
        <dbReference type="ARBA" id="ARBA00004609"/>
    </source>
</evidence>
<name>A0A6A5JYY8_9PLEO</name>
<keyword evidence="3" id="KW-0336">GPI-anchor</keyword>
<keyword evidence="6" id="KW-0325">Glycoprotein</keyword>
<reference evidence="9" key="1">
    <citation type="submission" date="2020-01" db="EMBL/GenBank/DDBJ databases">
        <authorList>
            <consortium name="DOE Joint Genome Institute"/>
            <person name="Haridas S."/>
            <person name="Albert R."/>
            <person name="Binder M."/>
            <person name="Bloem J."/>
            <person name="Labutti K."/>
            <person name="Salamov A."/>
            <person name="Andreopoulos B."/>
            <person name="Baker S.E."/>
            <person name="Barry K."/>
            <person name="Bills G."/>
            <person name="Bluhm B.H."/>
            <person name="Cannon C."/>
            <person name="Castanera R."/>
            <person name="Culley D.E."/>
            <person name="Daum C."/>
            <person name="Ezra D."/>
            <person name="Gonzalez J.B."/>
            <person name="Henrissat B."/>
            <person name="Kuo A."/>
            <person name="Liang C."/>
            <person name="Lipzen A."/>
            <person name="Lutzoni F."/>
            <person name="Magnuson J."/>
            <person name="Mondo S."/>
            <person name="Nolan M."/>
            <person name="Ohm R."/>
            <person name="Pangilinan J."/>
            <person name="Park H.-J."/>
            <person name="Ramirez L."/>
            <person name="Alfaro M."/>
            <person name="Sun H."/>
            <person name="Tritt A."/>
            <person name="Yoshinaga Y."/>
            <person name="Zwiers L.-H."/>
            <person name="Turgeon B.G."/>
            <person name="Goodwin S.B."/>
            <person name="Spatafora J.W."/>
            <person name="Crous P.W."/>
            <person name="Grigoriev I.V."/>
        </authorList>
    </citation>
    <scope>NUCLEOTIDE SEQUENCE</scope>
    <source>
        <strain evidence="9">P77</strain>
    </source>
</reference>
<feature type="domain" description="Copper acquisition factor BIM1-like" evidence="8">
    <location>
        <begin position="84"/>
        <end position="242"/>
    </location>
</feature>
<dbReference type="GO" id="GO:0098552">
    <property type="term" value="C:side of membrane"/>
    <property type="evidence" value="ECO:0007669"/>
    <property type="project" value="UniProtKB-KW"/>
</dbReference>
<proteinExistence type="predicted"/>
<dbReference type="AlphaFoldDB" id="A0A6A5JYY8"/>
<evidence type="ECO:0000313" key="9">
    <source>
        <dbReference type="EMBL" id="KAF1828946.1"/>
    </source>
</evidence>
<dbReference type="Pfam" id="PF20238">
    <property type="entry name" value="BIM1-like_dom"/>
    <property type="match status" value="1"/>
</dbReference>
<dbReference type="GO" id="GO:0005886">
    <property type="term" value="C:plasma membrane"/>
    <property type="evidence" value="ECO:0007669"/>
    <property type="project" value="UniProtKB-SubCell"/>
</dbReference>
<accession>A0A6A5JYY8</accession>
<dbReference type="InterPro" id="IPR046936">
    <property type="entry name" value="BIM1-like"/>
</dbReference>
<keyword evidence="10" id="KW-1185">Reference proteome</keyword>
<sequence>MEWNGAACGYSQRGDGTGWGAGVGVYKERGFGCQYLACSYKYFSVNFNKFPLSLARNRFQVASRQTMLTTALLATVATLSTGVQAHFRVLEPEWRGSSFEEPASQWIYPCANVNETTDIANRTHWPLTGGSLLINASHEHALTAVNMAFGPNATSFNVSLVEMFNQTGTGLFCMKETGKAVLAQAFMDAGFGEGEGAGEGVLATVQVIQLGHSGSALYNCADIMFNSSAELLSDDQCQNDTGVSGVGNEKDGNRMFGMLLMEGLALFWLGKGVKACNLPS</sequence>
<dbReference type="OrthoDB" id="5333578at2759"/>
<comment type="subcellular location">
    <subcellularLocation>
        <location evidence="1">Cell membrane</location>
        <topology evidence="1">Lipid-anchor</topology>
        <topology evidence="1">GPI-anchor</topology>
    </subcellularLocation>
</comment>
<evidence type="ECO:0000256" key="6">
    <source>
        <dbReference type="ARBA" id="ARBA00023180"/>
    </source>
</evidence>
<dbReference type="InterPro" id="IPR046530">
    <property type="entry name" value="BIM1-like_dom"/>
</dbReference>
<gene>
    <name evidence="9" type="ORF">BDW02DRAFT_192546</name>
</gene>
<keyword evidence="4" id="KW-0732">Signal</keyword>
<evidence type="ECO:0000256" key="2">
    <source>
        <dbReference type="ARBA" id="ARBA00022475"/>
    </source>
</evidence>
<keyword evidence="7" id="KW-0449">Lipoprotein</keyword>
<keyword evidence="2" id="KW-1003">Cell membrane</keyword>
<dbReference type="CDD" id="cd21176">
    <property type="entry name" value="LPMO_auxiliary-like"/>
    <property type="match status" value="1"/>
</dbReference>
<protein>
    <recommendedName>
        <fullName evidence="8">Copper acquisition factor BIM1-like domain-containing protein</fullName>
    </recommendedName>
</protein>
<evidence type="ECO:0000259" key="8">
    <source>
        <dbReference type="Pfam" id="PF20238"/>
    </source>
</evidence>
<dbReference type="EMBL" id="ML975480">
    <property type="protein sequence ID" value="KAF1828946.1"/>
    <property type="molecule type" value="Genomic_DNA"/>
</dbReference>
<evidence type="ECO:0000256" key="3">
    <source>
        <dbReference type="ARBA" id="ARBA00022622"/>
    </source>
</evidence>
<dbReference type="PANTHER" id="PTHR34992">
    <property type="entry name" value="HYPHAL ANASTAMOSIS-7 PROTEIN"/>
    <property type="match status" value="1"/>
</dbReference>
<organism evidence="9 10">
    <name type="scientific">Decorospora gaudefroyi</name>
    <dbReference type="NCBI Taxonomy" id="184978"/>
    <lineage>
        <taxon>Eukaryota</taxon>
        <taxon>Fungi</taxon>
        <taxon>Dikarya</taxon>
        <taxon>Ascomycota</taxon>
        <taxon>Pezizomycotina</taxon>
        <taxon>Dothideomycetes</taxon>
        <taxon>Pleosporomycetidae</taxon>
        <taxon>Pleosporales</taxon>
        <taxon>Pleosporineae</taxon>
        <taxon>Pleosporaceae</taxon>
        <taxon>Decorospora</taxon>
    </lineage>
</organism>
<evidence type="ECO:0000313" key="10">
    <source>
        <dbReference type="Proteomes" id="UP000800040"/>
    </source>
</evidence>
<evidence type="ECO:0000256" key="4">
    <source>
        <dbReference type="ARBA" id="ARBA00022729"/>
    </source>
</evidence>
<evidence type="ECO:0000256" key="5">
    <source>
        <dbReference type="ARBA" id="ARBA00023136"/>
    </source>
</evidence>
<dbReference type="PANTHER" id="PTHR34992:SF2">
    <property type="entry name" value="COPPER ACQUISITION FACTOR BIM1-LIKE DOMAIN-CONTAINING PROTEIN"/>
    <property type="match status" value="1"/>
</dbReference>
<evidence type="ECO:0000256" key="7">
    <source>
        <dbReference type="ARBA" id="ARBA00023288"/>
    </source>
</evidence>